<dbReference type="Proteomes" id="UP001241169">
    <property type="component" value="Unassembled WGS sequence"/>
</dbReference>
<evidence type="ECO:0000313" key="1">
    <source>
        <dbReference type="EMBL" id="KAK1521748.1"/>
    </source>
</evidence>
<accession>A0ABQ9S149</accession>
<evidence type="ECO:0000313" key="2">
    <source>
        <dbReference type="Proteomes" id="UP001241169"/>
    </source>
</evidence>
<evidence type="ECO:0008006" key="3">
    <source>
        <dbReference type="Google" id="ProtNLM"/>
    </source>
</evidence>
<comment type="caution">
    <text evidence="1">The sequence shown here is derived from an EMBL/GenBank/DDBJ whole genome shotgun (WGS) entry which is preliminary data.</text>
</comment>
<reference evidence="1 2" key="1">
    <citation type="submission" date="2016-10" db="EMBL/GenBank/DDBJ databases">
        <title>The genome sequence of Colletotrichum fioriniae PJ7.</title>
        <authorList>
            <person name="Baroncelli R."/>
        </authorList>
    </citation>
    <scope>NUCLEOTIDE SEQUENCE [LARGE SCALE GENOMIC DNA]</scope>
    <source>
        <strain evidence="1 2">IMI 384185</strain>
    </source>
</reference>
<name>A0ABQ9S149_9PEZI</name>
<protein>
    <recommendedName>
        <fullName evidence="3">Secreted protein</fullName>
    </recommendedName>
</protein>
<proteinExistence type="predicted"/>
<dbReference type="RefSeq" id="XP_060342378.1">
    <property type="nucleotide sequence ID" value="XM_060498915.1"/>
</dbReference>
<dbReference type="GeneID" id="85382814"/>
<gene>
    <name evidence="1" type="ORF">CPAR01_14665</name>
</gene>
<dbReference type="EMBL" id="MOPA01000016">
    <property type="protein sequence ID" value="KAK1521748.1"/>
    <property type="molecule type" value="Genomic_DNA"/>
</dbReference>
<sequence>MALQVSCSALTQWSLTLTLTSAPYPQRVSSSHGKSSSESRSFFLPLLPDPNPPLGYCLPSSLAGVQRHAMPRPAFACPAHVVLCVRLCCCALRCCTLLRRLWFALVQSIPVGAKQSNLAHNYRPFCPATT</sequence>
<keyword evidence="2" id="KW-1185">Reference proteome</keyword>
<organism evidence="1 2">
    <name type="scientific">Colletotrichum paranaense</name>
    <dbReference type="NCBI Taxonomy" id="1914294"/>
    <lineage>
        <taxon>Eukaryota</taxon>
        <taxon>Fungi</taxon>
        <taxon>Dikarya</taxon>
        <taxon>Ascomycota</taxon>
        <taxon>Pezizomycotina</taxon>
        <taxon>Sordariomycetes</taxon>
        <taxon>Hypocreomycetidae</taxon>
        <taxon>Glomerellales</taxon>
        <taxon>Glomerellaceae</taxon>
        <taxon>Colletotrichum</taxon>
        <taxon>Colletotrichum acutatum species complex</taxon>
    </lineage>
</organism>